<keyword evidence="2" id="KW-1185">Reference proteome</keyword>
<dbReference type="EMBL" id="BSXS01001155">
    <property type="protein sequence ID" value="GME75261.1"/>
    <property type="molecule type" value="Genomic_DNA"/>
</dbReference>
<name>A0ACB5SWN7_AMBMO</name>
<evidence type="ECO:0000313" key="2">
    <source>
        <dbReference type="Proteomes" id="UP001165064"/>
    </source>
</evidence>
<organism evidence="1 2">
    <name type="scientific">Ambrosiozyma monospora</name>
    <name type="common">Yeast</name>
    <name type="synonym">Endomycopsis monosporus</name>
    <dbReference type="NCBI Taxonomy" id="43982"/>
    <lineage>
        <taxon>Eukaryota</taxon>
        <taxon>Fungi</taxon>
        <taxon>Dikarya</taxon>
        <taxon>Ascomycota</taxon>
        <taxon>Saccharomycotina</taxon>
        <taxon>Pichiomycetes</taxon>
        <taxon>Pichiales</taxon>
        <taxon>Pichiaceae</taxon>
        <taxon>Ambrosiozyma</taxon>
    </lineage>
</organism>
<comment type="caution">
    <text evidence="1">The sequence shown here is derived from an EMBL/GenBank/DDBJ whole genome shotgun (WGS) entry which is preliminary data.</text>
</comment>
<proteinExistence type="predicted"/>
<protein>
    <submittedName>
        <fullName evidence="1">Unnamed protein product</fullName>
    </submittedName>
</protein>
<reference evidence="1" key="1">
    <citation type="submission" date="2023-04" db="EMBL/GenBank/DDBJ databases">
        <title>Ambrosiozyma monospora NBRC 10751.</title>
        <authorList>
            <person name="Ichikawa N."/>
            <person name="Sato H."/>
            <person name="Tonouchi N."/>
        </authorList>
    </citation>
    <scope>NUCLEOTIDE SEQUENCE</scope>
    <source>
        <strain evidence="1">NBRC 10751</strain>
    </source>
</reference>
<sequence>MPPELPEELDHIWHFGNNADPIFMGVCNGVSSICSVLGYAMETQCHSGQKCIYDTVADLGWEVSLWKHDLRIVIDDVLKKYNKTANCSKPHPCVDCYNWAFVDHSGDNWK</sequence>
<accession>A0ACB5SWN7</accession>
<evidence type="ECO:0000313" key="1">
    <source>
        <dbReference type="EMBL" id="GME75261.1"/>
    </source>
</evidence>
<gene>
    <name evidence="1" type="ORF">Amon02_000209000</name>
</gene>
<dbReference type="Proteomes" id="UP001165064">
    <property type="component" value="Unassembled WGS sequence"/>
</dbReference>